<evidence type="ECO:0008006" key="4">
    <source>
        <dbReference type="Google" id="ProtNLM"/>
    </source>
</evidence>
<dbReference type="SUPFAM" id="SSF51126">
    <property type="entry name" value="Pectin lyase-like"/>
    <property type="match status" value="1"/>
</dbReference>
<dbReference type="NCBIfam" id="NF041518">
    <property type="entry name" value="choice_anch_Q"/>
    <property type="match status" value="1"/>
</dbReference>
<evidence type="ECO:0000313" key="3">
    <source>
        <dbReference type="Proteomes" id="UP000294599"/>
    </source>
</evidence>
<dbReference type="AlphaFoldDB" id="A0A4R3L6Z9"/>
<name>A0A4R3L6Z9_9GAMM</name>
<dbReference type="EMBL" id="SMAF01000019">
    <property type="protein sequence ID" value="TCS95232.1"/>
    <property type="molecule type" value="Genomic_DNA"/>
</dbReference>
<feature type="signal peptide" evidence="1">
    <location>
        <begin position="1"/>
        <end position="38"/>
    </location>
</feature>
<sequence>MNTATGTNATMALSMPSRPRRFLALSALLMGFASPVLHAGNDVCRVATDGAAGHDGASWAQAKTLHDALATPTCGELWIKAGVYTPTTGSDRNARFNVRGGTALYGGFDGTETDRGQRDPAIHRTVLSGDIGGDDIVDEHGITRDASDIVGLNSHNVVWIETAGDLPVRFDSLTITAGMANVTEPVGAPADVRCSASAFADCAGDLLRPQGEESMLGGGGIHCTAWPPGEVCAIQLDRAVLRGNVANQSGAMVCYASDGGHCQVDIEASSFVGNAAHSWGGALVVVANTEFSSASLDVRTSTWAGNRAQLGGAIVFAPSGTGTEHLDLRQSTIVGSRTPEAAAALMLFGAASVGIDGLFAWDNGEDAFMFAFDTGAIVSRSLLQYGCPLYVNCGSMVWGDPGLLPLHETGATPHVPVAAHSAVVDAMDCSGSPATDQRGVARPQGSRCDVGAFELRQARVGVEATGGGAVTAVIVPAPMSGAILQCRQDSGDCQAHYDLETSSPELRLLLVPDAGQRLASVAGCGGHLAGQVWVIDALDGDCTVTVDFAEPTHSVAGTVTGLLGSGLSLSLGGGEPLSIGNNGPFAFKDLLPSGAAYSIAIVTQPAQPSQTCVVFNGSGVIDGHDVDNVVVHCGPVNTYTVGGTLSGLAMGGSVGVSLNGGPALTLAANGAYVFPQIFGSGEGYSVDVVQQPDGQYCAFDRDSGVVGNAPVTDLDISCVVGGTQLQLTLSDNGDYAAYGRARSYQVTLSNAGPATATDIAVSATFDPAFNVDGVQWACVTGAPGASCGASGTAGFSDRATLPAGATAVWILAVPVRFDSQAAEATLVIHADGAADVSDTNTLVLFRDGLDVPYGEAGDDLLD</sequence>
<protein>
    <recommendedName>
        <fullName evidence="4">DUF11 domain-containing protein</fullName>
    </recommendedName>
</protein>
<dbReference type="Proteomes" id="UP000294599">
    <property type="component" value="Unassembled WGS sequence"/>
</dbReference>
<accession>A0A4R3L6Z9</accession>
<feature type="chain" id="PRO_5030099246" description="DUF11 domain-containing protein" evidence="1">
    <location>
        <begin position="39"/>
        <end position="862"/>
    </location>
</feature>
<reference evidence="2 3" key="1">
    <citation type="submission" date="2019-03" db="EMBL/GenBank/DDBJ databases">
        <title>Genomic Encyclopedia of Type Strains, Phase IV (KMG-IV): sequencing the most valuable type-strain genomes for metagenomic binning, comparative biology and taxonomic classification.</title>
        <authorList>
            <person name="Goeker M."/>
        </authorList>
    </citation>
    <scope>NUCLEOTIDE SEQUENCE [LARGE SCALE GENOMIC DNA]</scope>
    <source>
        <strain evidence="2 3">DSM 21944</strain>
    </source>
</reference>
<evidence type="ECO:0000256" key="1">
    <source>
        <dbReference type="SAM" id="SignalP"/>
    </source>
</evidence>
<keyword evidence="3" id="KW-1185">Reference proteome</keyword>
<dbReference type="InterPro" id="IPR011050">
    <property type="entry name" value="Pectin_lyase_fold/virulence"/>
</dbReference>
<keyword evidence="1" id="KW-0732">Signal</keyword>
<proteinExistence type="predicted"/>
<gene>
    <name evidence="2" type="ORF">EDC25_11911</name>
</gene>
<organism evidence="2 3">
    <name type="scientific">Pseudofulvimonas gallinarii</name>
    <dbReference type="NCBI Taxonomy" id="634155"/>
    <lineage>
        <taxon>Bacteria</taxon>
        <taxon>Pseudomonadati</taxon>
        <taxon>Pseudomonadota</taxon>
        <taxon>Gammaproteobacteria</taxon>
        <taxon>Lysobacterales</taxon>
        <taxon>Rhodanobacteraceae</taxon>
        <taxon>Pseudofulvimonas</taxon>
    </lineage>
</organism>
<comment type="caution">
    <text evidence="2">The sequence shown here is derived from an EMBL/GenBank/DDBJ whole genome shotgun (WGS) entry which is preliminary data.</text>
</comment>
<dbReference type="InterPro" id="IPR059226">
    <property type="entry name" value="Choice_anch_Q_dom"/>
</dbReference>
<evidence type="ECO:0000313" key="2">
    <source>
        <dbReference type="EMBL" id="TCS95232.1"/>
    </source>
</evidence>